<evidence type="ECO:0000256" key="1">
    <source>
        <dbReference type="SAM" id="MobiDB-lite"/>
    </source>
</evidence>
<organism evidence="2">
    <name type="scientific">Lepeophtheirus salmonis</name>
    <name type="common">Salmon louse</name>
    <name type="synonym">Caligus salmonis</name>
    <dbReference type="NCBI Taxonomy" id="72036"/>
    <lineage>
        <taxon>Eukaryota</taxon>
        <taxon>Metazoa</taxon>
        <taxon>Ecdysozoa</taxon>
        <taxon>Arthropoda</taxon>
        <taxon>Crustacea</taxon>
        <taxon>Multicrustacea</taxon>
        <taxon>Hexanauplia</taxon>
        <taxon>Copepoda</taxon>
        <taxon>Siphonostomatoida</taxon>
        <taxon>Caligidae</taxon>
        <taxon>Lepeophtheirus</taxon>
    </lineage>
</organism>
<dbReference type="AlphaFoldDB" id="A0A0K2TDL4"/>
<keyword evidence="2" id="KW-0808">Transferase</keyword>
<proteinExistence type="predicted"/>
<dbReference type="GO" id="GO:0016301">
    <property type="term" value="F:kinase activity"/>
    <property type="evidence" value="ECO:0007669"/>
    <property type="project" value="UniProtKB-KW"/>
</dbReference>
<accession>A0A0K2TDL4</accession>
<dbReference type="EMBL" id="HACA01006559">
    <property type="protein sequence ID" value="CDW23920.1"/>
    <property type="molecule type" value="Transcribed_RNA"/>
</dbReference>
<evidence type="ECO:0000313" key="2">
    <source>
        <dbReference type="EMBL" id="CDW23920.1"/>
    </source>
</evidence>
<name>A0A0K2TDL4_LEPSM</name>
<feature type="region of interest" description="Disordered" evidence="1">
    <location>
        <begin position="76"/>
        <end position="98"/>
    </location>
</feature>
<reference evidence="2" key="1">
    <citation type="submission" date="2014-05" db="EMBL/GenBank/DDBJ databases">
        <authorList>
            <person name="Chronopoulou M."/>
        </authorList>
    </citation>
    <scope>NUCLEOTIDE SEQUENCE</scope>
    <source>
        <tissue evidence="2">Whole organism</tissue>
    </source>
</reference>
<keyword evidence="2" id="KW-0418">Kinase</keyword>
<protein>
    <submittedName>
        <fullName evidence="2">Serine/threonineprotein kinase 32Clike [Takifugu rubripes]</fullName>
    </submittedName>
</protein>
<sequence length="98" mass="11251">MLPHVFTKASGAHTDGYLKVRDQRLILGSKWLSMGGRTCGDRACLPSTPKKKSPEWLQDNFDEYISQDFGPPRSPYLNISHQTIPLRHPRRTYQSDHN</sequence>